<organism evidence="7 8">
    <name type="scientific">Diversispora epigaea</name>
    <dbReference type="NCBI Taxonomy" id="1348612"/>
    <lineage>
        <taxon>Eukaryota</taxon>
        <taxon>Fungi</taxon>
        <taxon>Fungi incertae sedis</taxon>
        <taxon>Mucoromycota</taxon>
        <taxon>Glomeromycotina</taxon>
        <taxon>Glomeromycetes</taxon>
        <taxon>Diversisporales</taxon>
        <taxon>Diversisporaceae</taxon>
        <taxon>Diversispora</taxon>
    </lineage>
</organism>
<name>A0A397HAE0_9GLOM</name>
<keyword evidence="1" id="KW-0808">Transferase</keyword>
<gene>
    <name evidence="7" type="ORF">Glove_362g46</name>
</gene>
<dbReference type="InterPro" id="IPR011009">
    <property type="entry name" value="Kinase-like_dom_sf"/>
</dbReference>
<dbReference type="Gene3D" id="1.10.510.10">
    <property type="entry name" value="Transferase(Phosphotransferase) domain 1"/>
    <property type="match status" value="1"/>
</dbReference>
<dbReference type="PANTHER" id="PTHR44329:SF288">
    <property type="entry name" value="MITOGEN-ACTIVATED PROTEIN KINASE KINASE KINASE 20"/>
    <property type="match status" value="1"/>
</dbReference>
<evidence type="ECO:0000259" key="6">
    <source>
        <dbReference type="PROSITE" id="PS50011"/>
    </source>
</evidence>
<dbReference type="STRING" id="1348612.A0A397HAE0"/>
<accession>A0A397HAE0</accession>
<comment type="caution">
    <text evidence="7">The sequence shown here is derived from an EMBL/GenBank/DDBJ whole genome shotgun (WGS) entry which is preliminary data.</text>
</comment>
<dbReference type="PANTHER" id="PTHR44329">
    <property type="entry name" value="SERINE/THREONINE-PROTEIN KINASE TNNI3K-RELATED"/>
    <property type="match status" value="1"/>
</dbReference>
<protein>
    <recommendedName>
        <fullName evidence="6">Protein kinase domain-containing protein</fullName>
    </recommendedName>
</protein>
<sequence length="536" mass="62822">MATQKIEWNEKLISVRNKSYYTLDINIHKTITEQEKYQKDFIKNDSSLTDDEKNFLLNALQKNYDLYRIGNNSVEKQQCNNCQNWHQAIQYCEFCIRKYLENNFGNWTSGNNEIDKLIQECQQKIAKPGAVIEWIEYDHFENIEHLAEGGCATVYTAAWKDGSYYKWDPERQILERFGSQKIVLKRLSNSNNNNVNWFQEVTLSFTLDNTSTFLSICYGLTKDPTTQDYMLVLNYYQNDLRHFLKDNFHSLTLLQKYNIIYVISWNLNRIHNQNIVHRDLHSGNILYNSRDAAWRISDLGLSGPVDKPSNSIYGNLPYISPEVICGEIYTTKSDIYSVGILMWEVITGETPFDDYEHDSELTLDIVKGCRPKIYEHIPHEYVTLMKQCWDANPDNRPDAITIYKKMDPLIKSLYNEMDKRKENIENIQSKNLKSKIKNFFKLKSKKDKNNQVIINTQLSKNTKSKIYRIQNSKVYSFNIPIKPRNATDEEQQAFDSKQLEFEISEEMEQQYLKSIGADDANKSRDDQEYGVAGPSN</sequence>
<dbReference type="EMBL" id="PQFF01000328">
    <property type="protein sequence ID" value="RHZ59679.1"/>
    <property type="molecule type" value="Genomic_DNA"/>
</dbReference>
<dbReference type="InterPro" id="IPR001245">
    <property type="entry name" value="Ser-Thr/Tyr_kinase_cat_dom"/>
</dbReference>
<evidence type="ECO:0000313" key="7">
    <source>
        <dbReference type="EMBL" id="RHZ59679.1"/>
    </source>
</evidence>
<keyword evidence="3" id="KW-0418">Kinase</keyword>
<dbReference type="InterPro" id="IPR051681">
    <property type="entry name" value="Ser/Thr_Kinases-Pseudokinases"/>
</dbReference>
<keyword evidence="4" id="KW-0067">ATP-binding</keyword>
<feature type="domain" description="Protein kinase" evidence="6">
    <location>
        <begin position="140"/>
        <end position="410"/>
    </location>
</feature>
<keyword evidence="8" id="KW-1185">Reference proteome</keyword>
<feature type="region of interest" description="Disordered" evidence="5">
    <location>
        <begin position="514"/>
        <end position="536"/>
    </location>
</feature>
<dbReference type="PROSITE" id="PS50011">
    <property type="entry name" value="PROTEIN_KINASE_DOM"/>
    <property type="match status" value="1"/>
</dbReference>
<dbReference type="Proteomes" id="UP000266861">
    <property type="component" value="Unassembled WGS sequence"/>
</dbReference>
<keyword evidence="2" id="KW-0547">Nucleotide-binding</keyword>
<evidence type="ECO:0000256" key="4">
    <source>
        <dbReference type="ARBA" id="ARBA00022840"/>
    </source>
</evidence>
<evidence type="ECO:0000256" key="5">
    <source>
        <dbReference type="SAM" id="MobiDB-lite"/>
    </source>
</evidence>
<evidence type="ECO:0000256" key="2">
    <source>
        <dbReference type="ARBA" id="ARBA00022741"/>
    </source>
</evidence>
<evidence type="ECO:0000313" key="8">
    <source>
        <dbReference type="Proteomes" id="UP000266861"/>
    </source>
</evidence>
<dbReference type="GO" id="GO:0005524">
    <property type="term" value="F:ATP binding"/>
    <property type="evidence" value="ECO:0007669"/>
    <property type="project" value="UniProtKB-KW"/>
</dbReference>
<evidence type="ECO:0000256" key="1">
    <source>
        <dbReference type="ARBA" id="ARBA00022679"/>
    </source>
</evidence>
<reference evidence="7 8" key="1">
    <citation type="submission" date="2018-08" db="EMBL/GenBank/DDBJ databases">
        <title>Genome and evolution of the arbuscular mycorrhizal fungus Diversispora epigaea (formerly Glomus versiforme) and its bacterial endosymbionts.</title>
        <authorList>
            <person name="Sun X."/>
            <person name="Fei Z."/>
            <person name="Harrison M."/>
        </authorList>
    </citation>
    <scope>NUCLEOTIDE SEQUENCE [LARGE SCALE GENOMIC DNA]</scope>
    <source>
        <strain evidence="7 8">IT104</strain>
    </source>
</reference>
<evidence type="ECO:0000256" key="3">
    <source>
        <dbReference type="ARBA" id="ARBA00022777"/>
    </source>
</evidence>
<dbReference type="InterPro" id="IPR000719">
    <property type="entry name" value="Prot_kinase_dom"/>
</dbReference>
<dbReference type="SUPFAM" id="SSF56112">
    <property type="entry name" value="Protein kinase-like (PK-like)"/>
    <property type="match status" value="1"/>
</dbReference>
<proteinExistence type="predicted"/>
<dbReference type="Pfam" id="PF07714">
    <property type="entry name" value="PK_Tyr_Ser-Thr"/>
    <property type="match status" value="1"/>
</dbReference>
<dbReference type="GO" id="GO:0004674">
    <property type="term" value="F:protein serine/threonine kinase activity"/>
    <property type="evidence" value="ECO:0007669"/>
    <property type="project" value="TreeGrafter"/>
</dbReference>
<dbReference type="AlphaFoldDB" id="A0A397HAE0"/>